<dbReference type="Gene3D" id="3.40.190.150">
    <property type="entry name" value="Bordetella uptake gene, domain 1"/>
    <property type="match status" value="1"/>
</dbReference>
<dbReference type="SUPFAM" id="SSF53850">
    <property type="entry name" value="Periplasmic binding protein-like II"/>
    <property type="match status" value="1"/>
</dbReference>
<gene>
    <name evidence="3" type="ORF">LMG3441_01201</name>
</gene>
<dbReference type="PIRSF" id="PIRSF017082">
    <property type="entry name" value="YflP"/>
    <property type="match status" value="1"/>
</dbReference>
<dbReference type="Proteomes" id="UP000494269">
    <property type="component" value="Unassembled WGS sequence"/>
</dbReference>
<dbReference type="Pfam" id="PF03401">
    <property type="entry name" value="TctC"/>
    <property type="match status" value="1"/>
</dbReference>
<evidence type="ECO:0000256" key="2">
    <source>
        <dbReference type="SAM" id="SignalP"/>
    </source>
</evidence>
<proteinExistence type="inferred from homology"/>
<name>A0A6S7A3A4_9BURK</name>
<dbReference type="PANTHER" id="PTHR42928">
    <property type="entry name" value="TRICARBOXYLATE-BINDING PROTEIN"/>
    <property type="match status" value="1"/>
</dbReference>
<comment type="similarity">
    <text evidence="1">Belongs to the UPF0065 (bug) family.</text>
</comment>
<evidence type="ECO:0000313" key="3">
    <source>
        <dbReference type="EMBL" id="CAB3673473.1"/>
    </source>
</evidence>
<keyword evidence="4" id="KW-1185">Reference proteome</keyword>
<evidence type="ECO:0008006" key="5">
    <source>
        <dbReference type="Google" id="ProtNLM"/>
    </source>
</evidence>
<evidence type="ECO:0000313" key="4">
    <source>
        <dbReference type="Proteomes" id="UP000494269"/>
    </source>
</evidence>
<dbReference type="AlphaFoldDB" id="A0A6S7A3A4"/>
<accession>A0A6S7A3A4</accession>
<dbReference type="RefSeq" id="WP_175169097.1">
    <property type="nucleotide sequence ID" value="NZ_CADIJQ010000001.1"/>
</dbReference>
<protein>
    <recommendedName>
        <fullName evidence="5">Receptor</fullName>
    </recommendedName>
</protein>
<dbReference type="InterPro" id="IPR005064">
    <property type="entry name" value="BUG"/>
</dbReference>
<dbReference type="EMBL" id="CADIJQ010000001">
    <property type="protein sequence ID" value="CAB3673473.1"/>
    <property type="molecule type" value="Genomic_DNA"/>
</dbReference>
<dbReference type="Gene3D" id="3.40.190.10">
    <property type="entry name" value="Periplasmic binding protein-like II"/>
    <property type="match status" value="1"/>
</dbReference>
<dbReference type="InterPro" id="IPR042100">
    <property type="entry name" value="Bug_dom1"/>
</dbReference>
<feature type="chain" id="PRO_5029007545" description="Receptor" evidence="2">
    <location>
        <begin position="43"/>
        <end position="338"/>
    </location>
</feature>
<feature type="signal peptide" evidence="2">
    <location>
        <begin position="1"/>
        <end position="42"/>
    </location>
</feature>
<reference evidence="3 4" key="1">
    <citation type="submission" date="2020-04" db="EMBL/GenBank/DDBJ databases">
        <authorList>
            <person name="De Canck E."/>
        </authorList>
    </citation>
    <scope>NUCLEOTIDE SEQUENCE [LARGE SCALE GENOMIC DNA]</scope>
    <source>
        <strain evidence="3 4">LMG 3441</strain>
    </source>
</reference>
<organism evidence="3 4">
    <name type="scientific">Achromobacter kerstersii</name>
    <dbReference type="NCBI Taxonomy" id="1353890"/>
    <lineage>
        <taxon>Bacteria</taxon>
        <taxon>Pseudomonadati</taxon>
        <taxon>Pseudomonadota</taxon>
        <taxon>Betaproteobacteria</taxon>
        <taxon>Burkholderiales</taxon>
        <taxon>Alcaligenaceae</taxon>
        <taxon>Achromobacter</taxon>
    </lineage>
</organism>
<keyword evidence="2" id="KW-0732">Signal</keyword>
<dbReference type="PANTHER" id="PTHR42928:SF5">
    <property type="entry name" value="BLR1237 PROTEIN"/>
    <property type="match status" value="1"/>
</dbReference>
<evidence type="ECO:0000256" key="1">
    <source>
        <dbReference type="ARBA" id="ARBA00006987"/>
    </source>
</evidence>
<sequence length="338" mass="35028">MPTQFQAVRRTPLQFQALRRSTLLGLLAFAGAALTGPGAAHAQQRVIRIVVPYGTGAVQDTIARAIGDELGQALNASIVVENRAGAGGTVGTSQVARANPDGNTLVLAAASHNIAGYLYKNLSYDPYKDFTGVAYLGNTGYIILASSSLNAKTPADFIQAVKAKPGAYDYASAGNGSASHLGMASFLATAGAQMQHIPMKSTGDAVTELLAGRVQAVTAATIGVTAYRNDPRVTFLAYTGKTRSRFAPDLPTVAESGLPGYAFDSWLGLLAPAGLPAAERDKINAAVNKVLADPKVQTRLASLGVEAEVKTPAQFQDLLKADWEAAGKLVAASGARVE</sequence>